<protein>
    <submittedName>
        <fullName evidence="1">Uncharacterized protein</fullName>
    </submittedName>
</protein>
<reference evidence="1 2" key="2">
    <citation type="journal article" date="2022" name="Mol. Ecol. Resour.">
        <title>The genomes of chicory, endive, great burdock and yacon provide insights into Asteraceae paleo-polyploidization history and plant inulin production.</title>
        <authorList>
            <person name="Fan W."/>
            <person name="Wang S."/>
            <person name="Wang H."/>
            <person name="Wang A."/>
            <person name="Jiang F."/>
            <person name="Liu H."/>
            <person name="Zhao H."/>
            <person name="Xu D."/>
            <person name="Zhang Y."/>
        </authorList>
    </citation>
    <scope>NUCLEOTIDE SEQUENCE [LARGE SCALE GENOMIC DNA]</scope>
    <source>
        <strain evidence="2">cv. Punajuju</strain>
        <tissue evidence="1">Leaves</tissue>
    </source>
</reference>
<dbReference type="Proteomes" id="UP001055811">
    <property type="component" value="Linkage Group LG06"/>
</dbReference>
<name>A0ACB9BH27_CICIN</name>
<organism evidence="1 2">
    <name type="scientific">Cichorium intybus</name>
    <name type="common">Chicory</name>
    <dbReference type="NCBI Taxonomy" id="13427"/>
    <lineage>
        <taxon>Eukaryota</taxon>
        <taxon>Viridiplantae</taxon>
        <taxon>Streptophyta</taxon>
        <taxon>Embryophyta</taxon>
        <taxon>Tracheophyta</taxon>
        <taxon>Spermatophyta</taxon>
        <taxon>Magnoliopsida</taxon>
        <taxon>eudicotyledons</taxon>
        <taxon>Gunneridae</taxon>
        <taxon>Pentapetalae</taxon>
        <taxon>asterids</taxon>
        <taxon>campanulids</taxon>
        <taxon>Asterales</taxon>
        <taxon>Asteraceae</taxon>
        <taxon>Cichorioideae</taxon>
        <taxon>Cichorieae</taxon>
        <taxon>Cichoriinae</taxon>
        <taxon>Cichorium</taxon>
    </lineage>
</organism>
<sequence length="471" mass="53339">MPYELRRLFATLLVYTCPNSPRQLWLSFEDAMLEDILRHHKETRKESKLRAFEQIDCFLQSMGRRLNEFDVLPRDFSGSVFEDETKEIKAEKSIVVSRASTTRNSPLQMKVPLVITLWNQFDEHEGRMLQAMKGQPALIFGLPISLTTRPNSGFLVNPPVGQELQLHNWFNNNRDEIQNLLSMSNYRKSDLLLLYPDDEDIVSIHTATARFQSVKTAWIAGKLSLPTQERGLSYTACANCHKSLEADTSWIVMCPSCRVESEIQEMSRITVLISDASGFLKANMTTPEIEKFIPFSAKDVKIAGDNATAIESVSIIAFIRAYEVHFHGTIDMRVNIVKAYKPTDKPFVDTNPEILENISFAAPSILPQKGNPSHVPISQNLSSNAEPFPTIYLLPQTKPSPVVISKHTVSFQRLKRQHPLRLHRKFQRRTQVPSTLHKTTSVAPLHQPAPTSVPTSNTPEVNDPRPSKKSK</sequence>
<accession>A0ACB9BH27</accession>
<reference evidence="2" key="1">
    <citation type="journal article" date="2022" name="Mol. Ecol. Resour.">
        <title>The genomes of chicory, endive, great burdock and yacon provide insights into Asteraceae palaeo-polyploidization history and plant inulin production.</title>
        <authorList>
            <person name="Fan W."/>
            <person name="Wang S."/>
            <person name="Wang H."/>
            <person name="Wang A."/>
            <person name="Jiang F."/>
            <person name="Liu H."/>
            <person name="Zhao H."/>
            <person name="Xu D."/>
            <person name="Zhang Y."/>
        </authorList>
    </citation>
    <scope>NUCLEOTIDE SEQUENCE [LARGE SCALE GENOMIC DNA]</scope>
    <source>
        <strain evidence="2">cv. Punajuju</strain>
    </source>
</reference>
<gene>
    <name evidence="1" type="ORF">L2E82_32534</name>
</gene>
<evidence type="ECO:0000313" key="1">
    <source>
        <dbReference type="EMBL" id="KAI3721520.1"/>
    </source>
</evidence>
<dbReference type="EMBL" id="CM042014">
    <property type="protein sequence ID" value="KAI3721520.1"/>
    <property type="molecule type" value="Genomic_DNA"/>
</dbReference>
<comment type="caution">
    <text evidence="1">The sequence shown here is derived from an EMBL/GenBank/DDBJ whole genome shotgun (WGS) entry which is preliminary data.</text>
</comment>
<keyword evidence="2" id="KW-1185">Reference proteome</keyword>
<proteinExistence type="predicted"/>
<evidence type="ECO:0000313" key="2">
    <source>
        <dbReference type="Proteomes" id="UP001055811"/>
    </source>
</evidence>